<comment type="caution">
    <text evidence="7">The sequence shown here is derived from an EMBL/GenBank/DDBJ whole genome shotgun (WGS) entry which is preliminary data.</text>
</comment>
<reference evidence="8" key="1">
    <citation type="journal article" date="2019" name="Int. J. Syst. Evol. Microbiol.">
        <title>The Global Catalogue of Microorganisms (GCM) 10K type strain sequencing project: providing services to taxonomists for standard genome sequencing and annotation.</title>
        <authorList>
            <consortium name="The Broad Institute Genomics Platform"/>
            <consortium name="The Broad Institute Genome Sequencing Center for Infectious Disease"/>
            <person name="Wu L."/>
            <person name="Ma J."/>
        </authorList>
    </citation>
    <scope>NUCLEOTIDE SEQUENCE [LARGE SCALE GENOMIC DNA]</scope>
    <source>
        <strain evidence="8">JCM 17728</strain>
    </source>
</reference>
<dbReference type="PROSITE" id="PS51257">
    <property type="entry name" value="PROKAR_LIPOPROTEIN"/>
    <property type="match status" value="1"/>
</dbReference>
<evidence type="ECO:0000256" key="5">
    <source>
        <dbReference type="SAM" id="SignalP"/>
    </source>
</evidence>
<dbReference type="InterPro" id="IPR013766">
    <property type="entry name" value="Thioredoxin_domain"/>
</dbReference>
<gene>
    <name evidence="7" type="ORF">GCM10023151_22030</name>
</gene>
<comment type="subcellular location">
    <subcellularLocation>
        <location evidence="1">Cell envelope</location>
    </subcellularLocation>
</comment>
<feature type="signal peptide" evidence="5">
    <location>
        <begin position="1"/>
        <end position="21"/>
    </location>
</feature>
<keyword evidence="2" id="KW-0201">Cytochrome c-type biogenesis</keyword>
<evidence type="ECO:0000313" key="8">
    <source>
        <dbReference type="Proteomes" id="UP001501011"/>
    </source>
</evidence>
<keyword evidence="4" id="KW-0676">Redox-active center</keyword>
<protein>
    <recommendedName>
        <fullName evidence="6">Thioredoxin domain-containing protein</fullName>
    </recommendedName>
</protein>
<dbReference type="Pfam" id="PF00578">
    <property type="entry name" value="AhpC-TSA"/>
    <property type="match status" value="1"/>
</dbReference>
<evidence type="ECO:0000259" key="6">
    <source>
        <dbReference type="PROSITE" id="PS51352"/>
    </source>
</evidence>
<dbReference type="EMBL" id="BAABFV010000002">
    <property type="protein sequence ID" value="GAA4365131.1"/>
    <property type="molecule type" value="Genomic_DNA"/>
</dbReference>
<dbReference type="PROSITE" id="PS51352">
    <property type="entry name" value="THIOREDOXIN_2"/>
    <property type="match status" value="1"/>
</dbReference>
<evidence type="ECO:0000256" key="3">
    <source>
        <dbReference type="ARBA" id="ARBA00023157"/>
    </source>
</evidence>
<dbReference type="InterPro" id="IPR000866">
    <property type="entry name" value="AhpC/TSA"/>
</dbReference>
<dbReference type="PROSITE" id="PS00194">
    <property type="entry name" value="THIOREDOXIN_1"/>
    <property type="match status" value="1"/>
</dbReference>
<feature type="chain" id="PRO_5045746364" description="Thioredoxin domain-containing protein" evidence="5">
    <location>
        <begin position="22"/>
        <end position="153"/>
    </location>
</feature>
<dbReference type="InterPro" id="IPR036249">
    <property type="entry name" value="Thioredoxin-like_sf"/>
</dbReference>
<dbReference type="PANTHER" id="PTHR42852:SF6">
    <property type="entry name" value="THIOL:DISULFIDE INTERCHANGE PROTEIN DSBE"/>
    <property type="match status" value="1"/>
</dbReference>
<dbReference type="SUPFAM" id="SSF52833">
    <property type="entry name" value="Thioredoxin-like"/>
    <property type="match status" value="1"/>
</dbReference>
<keyword evidence="8" id="KW-1185">Reference proteome</keyword>
<evidence type="ECO:0000256" key="2">
    <source>
        <dbReference type="ARBA" id="ARBA00022748"/>
    </source>
</evidence>
<sequence length="153" mass="17026">MRKLYLSLLALAAIFAVSCSNQNSFYLLSGEKKTIEDYRGQWLVINFWAEWCPPCLEEIPELGRLVAENPEINVIGVSFDKLSNQELEGLVDKLDIQYPIVATEPMPYLPVAKPQSLPGTYLISPSGQTMGPILGKIDRTKILQIIAKVEGSD</sequence>
<accession>A0ABP8IPC9</accession>
<dbReference type="Gene3D" id="3.40.30.10">
    <property type="entry name" value="Glutaredoxin"/>
    <property type="match status" value="1"/>
</dbReference>
<dbReference type="RefSeq" id="WP_345293275.1">
    <property type="nucleotide sequence ID" value="NZ_BAABFV010000002.1"/>
</dbReference>
<evidence type="ECO:0000256" key="1">
    <source>
        <dbReference type="ARBA" id="ARBA00004196"/>
    </source>
</evidence>
<evidence type="ECO:0000313" key="7">
    <source>
        <dbReference type="EMBL" id="GAA4365131.1"/>
    </source>
</evidence>
<proteinExistence type="predicted"/>
<dbReference type="InterPro" id="IPR017937">
    <property type="entry name" value="Thioredoxin_CS"/>
</dbReference>
<feature type="domain" description="Thioredoxin" evidence="6">
    <location>
        <begin position="6"/>
        <end position="151"/>
    </location>
</feature>
<dbReference type="InterPro" id="IPR050553">
    <property type="entry name" value="Thioredoxin_ResA/DsbE_sf"/>
</dbReference>
<name>A0ABP8IPC9_9GAMM</name>
<dbReference type="PANTHER" id="PTHR42852">
    <property type="entry name" value="THIOL:DISULFIDE INTERCHANGE PROTEIN DSBE"/>
    <property type="match status" value="1"/>
</dbReference>
<organism evidence="7 8">
    <name type="scientific">Kangiella marina</name>
    <dbReference type="NCBI Taxonomy" id="1079178"/>
    <lineage>
        <taxon>Bacteria</taxon>
        <taxon>Pseudomonadati</taxon>
        <taxon>Pseudomonadota</taxon>
        <taxon>Gammaproteobacteria</taxon>
        <taxon>Kangiellales</taxon>
        <taxon>Kangiellaceae</taxon>
        <taxon>Kangiella</taxon>
    </lineage>
</organism>
<evidence type="ECO:0000256" key="4">
    <source>
        <dbReference type="ARBA" id="ARBA00023284"/>
    </source>
</evidence>
<dbReference type="Proteomes" id="UP001501011">
    <property type="component" value="Unassembled WGS sequence"/>
</dbReference>
<dbReference type="CDD" id="cd02966">
    <property type="entry name" value="TlpA_like_family"/>
    <property type="match status" value="1"/>
</dbReference>
<keyword evidence="5" id="KW-0732">Signal</keyword>
<keyword evidence="3" id="KW-1015">Disulfide bond</keyword>